<comment type="subcellular location">
    <subcellularLocation>
        <location evidence="1">Nucleus</location>
    </subcellularLocation>
</comment>
<evidence type="ECO:0000313" key="7">
    <source>
        <dbReference type="EMBL" id="URE20101.1"/>
    </source>
</evidence>
<dbReference type="GO" id="GO:0003700">
    <property type="term" value="F:DNA-binding transcription factor activity"/>
    <property type="evidence" value="ECO:0007669"/>
    <property type="project" value="InterPro"/>
</dbReference>
<reference evidence="7" key="1">
    <citation type="submission" date="2022-05" db="EMBL/GenBank/DDBJ databases">
        <title>The Musa troglodytarum L. genome provides insights into the mechanism of non-climacteric behaviour and enrichment of carotenoids.</title>
        <authorList>
            <person name="Wang J."/>
        </authorList>
    </citation>
    <scope>NUCLEOTIDE SEQUENCE</scope>
    <source>
        <tissue evidence="7">Leaf</tissue>
    </source>
</reference>
<dbReference type="GO" id="GO:0043565">
    <property type="term" value="F:sequence-specific DNA binding"/>
    <property type="evidence" value="ECO:0007669"/>
    <property type="project" value="InterPro"/>
</dbReference>
<dbReference type="InterPro" id="IPR036576">
    <property type="entry name" value="WRKY_dom_sf"/>
</dbReference>
<dbReference type="OrthoDB" id="1921202at2759"/>
<dbReference type="SMART" id="SM00774">
    <property type="entry name" value="WRKY"/>
    <property type="match status" value="1"/>
</dbReference>
<feature type="domain" description="WRKY" evidence="6">
    <location>
        <begin position="40"/>
        <end position="105"/>
    </location>
</feature>
<gene>
    <name evidence="7" type="ORF">MUK42_10637</name>
</gene>
<dbReference type="InterPro" id="IPR044810">
    <property type="entry name" value="WRKY_plant"/>
</dbReference>
<evidence type="ECO:0000256" key="2">
    <source>
        <dbReference type="ARBA" id="ARBA00023015"/>
    </source>
</evidence>
<keyword evidence="8" id="KW-1185">Reference proteome</keyword>
<sequence length="135" mass="15412">MFLGLASHNLSDVTRMHATCVCRGGTASDKAEQPMATANKQPSMPEDGYGWNKYGQKYIKNVGKIRSYYRCRRKECKARKRLEWSPANPTILRVVYDGTHDHRPPSDVEQVRSVDVNQYELRNQVLGHLNGPHQV</sequence>
<dbReference type="EMBL" id="CP097509">
    <property type="protein sequence ID" value="URE20101.1"/>
    <property type="molecule type" value="Genomic_DNA"/>
</dbReference>
<evidence type="ECO:0000256" key="1">
    <source>
        <dbReference type="ARBA" id="ARBA00004123"/>
    </source>
</evidence>
<evidence type="ECO:0000256" key="3">
    <source>
        <dbReference type="ARBA" id="ARBA00023125"/>
    </source>
</evidence>
<evidence type="ECO:0000259" key="6">
    <source>
        <dbReference type="PROSITE" id="PS50811"/>
    </source>
</evidence>
<dbReference type="SUPFAM" id="SSF118290">
    <property type="entry name" value="WRKY DNA-binding domain"/>
    <property type="match status" value="1"/>
</dbReference>
<evidence type="ECO:0000256" key="5">
    <source>
        <dbReference type="ARBA" id="ARBA00023242"/>
    </source>
</evidence>
<dbReference type="InterPro" id="IPR003657">
    <property type="entry name" value="WRKY_dom"/>
</dbReference>
<organism evidence="7 8">
    <name type="scientific">Musa troglodytarum</name>
    <name type="common">fe'i banana</name>
    <dbReference type="NCBI Taxonomy" id="320322"/>
    <lineage>
        <taxon>Eukaryota</taxon>
        <taxon>Viridiplantae</taxon>
        <taxon>Streptophyta</taxon>
        <taxon>Embryophyta</taxon>
        <taxon>Tracheophyta</taxon>
        <taxon>Spermatophyta</taxon>
        <taxon>Magnoliopsida</taxon>
        <taxon>Liliopsida</taxon>
        <taxon>Zingiberales</taxon>
        <taxon>Musaceae</taxon>
        <taxon>Musa</taxon>
    </lineage>
</organism>
<dbReference type="Proteomes" id="UP001055439">
    <property type="component" value="Chromosome 7"/>
</dbReference>
<dbReference type="Gene3D" id="2.20.25.80">
    <property type="entry name" value="WRKY domain"/>
    <property type="match status" value="1"/>
</dbReference>
<keyword evidence="5" id="KW-0539">Nucleus</keyword>
<name>A0A9E7GRL8_9LILI</name>
<dbReference type="PROSITE" id="PS50811">
    <property type="entry name" value="WRKY"/>
    <property type="match status" value="1"/>
</dbReference>
<evidence type="ECO:0000256" key="4">
    <source>
        <dbReference type="ARBA" id="ARBA00023163"/>
    </source>
</evidence>
<protein>
    <recommendedName>
        <fullName evidence="6">WRKY domain-containing protein</fullName>
    </recommendedName>
</protein>
<accession>A0A9E7GRL8</accession>
<evidence type="ECO:0000313" key="8">
    <source>
        <dbReference type="Proteomes" id="UP001055439"/>
    </source>
</evidence>
<dbReference type="GO" id="GO:0005634">
    <property type="term" value="C:nucleus"/>
    <property type="evidence" value="ECO:0007669"/>
    <property type="project" value="UniProtKB-SubCell"/>
</dbReference>
<proteinExistence type="predicted"/>
<keyword evidence="3" id="KW-0238">DNA-binding</keyword>
<keyword evidence="2" id="KW-0805">Transcription regulation</keyword>
<keyword evidence="4" id="KW-0804">Transcription</keyword>
<dbReference type="AlphaFoldDB" id="A0A9E7GRL8"/>
<dbReference type="PANTHER" id="PTHR31221:SF261">
    <property type="entry name" value="OS03G0657400 PROTEIN"/>
    <property type="match status" value="1"/>
</dbReference>
<dbReference type="PANTHER" id="PTHR31221">
    <property type="entry name" value="WRKY TRANSCRIPTION FACTOR PROTEIN 1-RELATED"/>
    <property type="match status" value="1"/>
</dbReference>
<dbReference type="Pfam" id="PF03106">
    <property type="entry name" value="WRKY"/>
    <property type="match status" value="1"/>
</dbReference>